<reference evidence="2" key="1">
    <citation type="submission" date="2022-11" db="UniProtKB">
        <authorList>
            <consortium name="WormBaseParasite"/>
        </authorList>
    </citation>
    <scope>IDENTIFICATION</scope>
</reference>
<dbReference type="AlphaFoldDB" id="A0A915J3Q8"/>
<proteinExistence type="predicted"/>
<dbReference type="Proteomes" id="UP000887565">
    <property type="component" value="Unplaced"/>
</dbReference>
<protein>
    <submittedName>
        <fullName evidence="2">Uncharacterized protein</fullName>
    </submittedName>
</protein>
<accession>A0A915J3Q8</accession>
<organism evidence="1 2">
    <name type="scientific">Romanomermis culicivorax</name>
    <name type="common">Nematode worm</name>
    <dbReference type="NCBI Taxonomy" id="13658"/>
    <lineage>
        <taxon>Eukaryota</taxon>
        <taxon>Metazoa</taxon>
        <taxon>Ecdysozoa</taxon>
        <taxon>Nematoda</taxon>
        <taxon>Enoplea</taxon>
        <taxon>Dorylaimia</taxon>
        <taxon>Mermithida</taxon>
        <taxon>Mermithoidea</taxon>
        <taxon>Mermithidae</taxon>
        <taxon>Romanomermis</taxon>
    </lineage>
</organism>
<name>A0A915J3Q8_ROMCU</name>
<evidence type="ECO:0000313" key="2">
    <source>
        <dbReference type="WBParaSite" id="nRc.2.0.1.t20764-RA"/>
    </source>
</evidence>
<dbReference type="WBParaSite" id="nRc.2.0.1.t20764-RA">
    <property type="protein sequence ID" value="nRc.2.0.1.t20764-RA"/>
    <property type="gene ID" value="nRc.2.0.1.g20764"/>
</dbReference>
<evidence type="ECO:0000313" key="1">
    <source>
        <dbReference type="Proteomes" id="UP000887565"/>
    </source>
</evidence>
<sequence length="123" mass="13107">DVCDRYSDVGVPKQHKDDAISCNGAGFCLNDDQVQELGGDLVVDEGENCSSVDQCNCDHEVVEVGEIPETSRDHQGKDGVEQQLYRTAEGCVETLCQVLLLSGKEIPAPSSEALMSVPAPAKA</sequence>
<keyword evidence="1" id="KW-1185">Reference proteome</keyword>